<sequence>MHRKFVKLSLVATSFSTSLLTPFVLSASNKKLQETTTPATPATPSTPGTQDPSKPLKKHVSPIFSRFAGEADRIRKEALTKVINRAIEVFNNKYKAISDYSKKDFNKEIVAKAIYYKELVNFLTKNKDKIIENPFDYNLFFLTPFTISRNKKLDQGDIKYDSKLYNNIKFGSDGEVNDPNYNKLVELYKKQLQDSKLEKPNQIDNTLEYKEFTQFINSYYDKLNAKIIEIISQEKDELKAKDIKFSQTEKGVEVNLDDWKKKNKDFETYFKNNFTKRSIHFDLEQNQNLKIEQEEKQKKKDQQKQPTPPTLDKLPTPPTLVPGEGTNAPVEPPVINTVVESLPTLKPFVNPEYADKDLSTIKSTFDSLINNAKDDASKQKASDSVFFFNNPINTRISYWVEKVELSTDKDNNNKRILRAYVKLKDRVPNSDQTFSSRSYSETVISDYFNPLKDKVAQATIYKAQIEAIKETFAKFYDALLLDDTIDYNKFRNNELSLAVSSMVDLAIKIFEGTEIKFPSGINGDDKTTSNVANNQFKVIQKEAVDKFVDYFDTEDVENNEQLIQDVKSDIIYTFLNALKSSIINNYSYFNYLAHIINANDGIVSFIATAAKVNREQFIIKNFEDNDLDIDVIDKLIRYTNRDVQNYKAIATSSPANLTKWYKNMLKYLKSINLNTKILAVLATNRLTNDDKKLDPNYTKVTQQNAVQKSALGLSRFNLLLQEPGQKDKDTTPQTNKPDTNKQQPIRYIYRPDFLKAYDEALERIAEYEKRSFDTLSTPAYSLIAIGAVLLLLITIIGGIYVSKNKNAKAIALYATTITLSVLVIAIGATLILLSLI</sequence>
<feature type="compositionally biased region" description="Basic and acidic residues" evidence="1">
    <location>
        <begin position="294"/>
        <end position="303"/>
    </location>
</feature>
<proteinExistence type="predicted"/>
<feature type="transmembrane region" description="Helical" evidence="2">
    <location>
        <begin position="779"/>
        <end position="801"/>
    </location>
</feature>
<evidence type="ECO:0000313" key="5">
    <source>
        <dbReference type="Proteomes" id="UP000320801"/>
    </source>
</evidence>
<name>A0A507SNA8_9BACT</name>
<dbReference type="OrthoDB" id="396713at2"/>
<dbReference type="RefSeq" id="WP_141484007.1">
    <property type="nucleotide sequence ID" value="NZ_SMDN01000007.1"/>
</dbReference>
<evidence type="ECO:0000256" key="3">
    <source>
        <dbReference type="SAM" id="SignalP"/>
    </source>
</evidence>
<feature type="region of interest" description="Disordered" evidence="1">
    <location>
        <begin position="294"/>
        <end position="332"/>
    </location>
</feature>
<comment type="caution">
    <text evidence="4">The sequence shown here is derived from an EMBL/GenBank/DDBJ whole genome shotgun (WGS) entry which is preliminary data.</text>
</comment>
<dbReference type="AlphaFoldDB" id="A0A507SNA8"/>
<keyword evidence="2" id="KW-0472">Membrane</keyword>
<keyword evidence="5" id="KW-1185">Reference proteome</keyword>
<evidence type="ECO:0000313" key="4">
    <source>
        <dbReference type="EMBL" id="TQC51514.1"/>
    </source>
</evidence>
<dbReference type="InterPro" id="IPR054788">
    <property type="entry name" value="MSC_0620_UU052-like"/>
</dbReference>
<protein>
    <submittedName>
        <fullName evidence="4">Uncharacterized protein</fullName>
    </submittedName>
</protein>
<organism evidence="4 5">
    <name type="scientific">Mycoplasmopsis mucosicanis</name>
    <dbReference type="NCBI Taxonomy" id="458208"/>
    <lineage>
        <taxon>Bacteria</taxon>
        <taxon>Bacillati</taxon>
        <taxon>Mycoplasmatota</taxon>
        <taxon>Mycoplasmoidales</taxon>
        <taxon>Metamycoplasmataceae</taxon>
        <taxon>Mycoplasmopsis</taxon>
    </lineage>
</organism>
<keyword evidence="2" id="KW-1133">Transmembrane helix</keyword>
<feature type="chain" id="PRO_5021385302" evidence="3">
    <location>
        <begin position="28"/>
        <end position="836"/>
    </location>
</feature>
<feature type="signal peptide" evidence="3">
    <location>
        <begin position="1"/>
        <end position="27"/>
    </location>
</feature>
<dbReference type="NCBIfam" id="NF045829">
    <property type="entry name" value="UU052_fam"/>
    <property type="match status" value="1"/>
</dbReference>
<keyword evidence="3" id="KW-0732">Signal</keyword>
<accession>A0A507SNA8</accession>
<evidence type="ECO:0000256" key="2">
    <source>
        <dbReference type="SAM" id="Phobius"/>
    </source>
</evidence>
<feature type="compositionally biased region" description="Low complexity" evidence="1">
    <location>
        <begin position="35"/>
        <end position="49"/>
    </location>
</feature>
<gene>
    <name evidence="4" type="ORF">E1I18_02415</name>
</gene>
<evidence type="ECO:0000256" key="1">
    <source>
        <dbReference type="SAM" id="MobiDB-lite"/>
    </source>
</evidence>
<keyword evidence="2" id="KW-0812">Transmembrane</keyword>
<feature type="transmembrane region" description="Helical" evidence="2">
    <location>
        <begin position="810"/>
        <end position="833"/>
    </location>
</feature>
<reference evidence="4 5" key="1">
    <citation type="submission" date="2019-03" db="EMBL/GenBank/DDBJ databases">
        <title>Characterization of a novel Mycoplasma cynos real-time PCR assay.</title>
        <authorList>
            <person name="Tallmadge R.L."/>
            <person name="Mitchell P.K."/>
            <person name="Goodman L."/>
        </authorList>
    </citation>
    <scope>NUCLEOTIDE SEQUENCE [LARGE SCALE GENOMIC DNA]</scope>
    <source>
        <strain evidence="4 5">1642</strain>
    </source>
</reference>
<feature type="region of interest" description="Disordered" evidence="1">
    <location>
        <begin position="34"/>
        <end position="57"/>
    </location>
</feature>
<dbReference type="Proteomes" id="UP000320801">
    <property type="component" value="Unassembled WGS sequence"/>
</dbReference>
<dbReference type="EMBL" id="SMDN01000007">
    <property type="protein sequence ID" value="TQC51514.1"/>
    <property type="molecule type" value="Genomic_DNA"/>
</dbReference>